<evidence type="ECO:0000313" key="1">
    <source>
        <dbReference type="EMBL" id="SLM14119.1"/>
    </source>
</evidence>
<dbReference type="AlphaFoldDB" id="A0A3P3XJV2"/>
<dbReference type="SUPFAM" id="SSF48452">
    <property type="entry name" value="TPR-like"/>
    <property type="match status" value="1"/>
</dbReference>
<dbReference type="InterPro" id="IPR011717">
    <property type="entry name" value="TPR-4"/>
</dbReference>
<dbReference type="GO" id="GO:0042802">
    <property type="term" value="F:identical protein binding"/>
    <property type="evidence" value="ECO:0007669"/>
    <property type="project" value="InterPro"/>
</dbReference>
<organism evidence="1">
    <name type="scientific">uncultured spirochete</name>
    <dbReference type="NCBI Taxonomy" id="156406"/>
    <lineage>
        <taxon>Bacteria</taxon>
        <taxon>Pseudomonadati</taxon>
        <taxon>Spirochaetota</taxon>
        <taxon>Spirochaetia</taxon>
        <taxon>Spirochaetales</taxon>
        <taxon>environmental samples</taxon>
    </lineage>
</organism>
<dbReference type="InterPro" id="IPR011990">
    <property type="entry name" value="TPR-like_helical_dom_sf"/>
</dbReference>
<dbReference type="EMBL" id="FWDM01000025">
    <property type="protein sequence ID" value="SLM14119.1"/>
    <property type="molecule type" value="Genomic_DNA"/>
</dbReference>
<dbReference type="PANTHER" id="PTHR44216">
    <property type="entry name" value="PROTEIN O-MANNOSYL-TRANSFERASE TMTC2"/>
    <property type="match status" value="1"/>
</dbReference>
<dbReference type="InterPro" id="IPR052384">
    <property type="entry name" value="TMTC_O-mannosyltransferase"/>
</dbReference>
<proteinExistence type="predicted"/>
<gene>
    <name evidence="1" type="ORF">SPIROBIBN47_310037</name>
</gene>
<protein>
    <submittedName>
        <fullName evidence="1">Putative Tetratricopeptide TPR_1 repeat-containing protein</fullName>
    </submittedName>
</protein>
<dbReference type="Pfam" id="PF14559">
    <property type="entry name" value="TPR_19"/>
    <property type="match status" value="1"/>
</dbReference>
<dbReference type="SMART" id="SM00028">
    <property type="entry name" value="TPR"/>
    <property type="match status" value="5"/>
</dbReference>
<reference evidence="1" key="1">
    <citation type="submission" date="2017-02" db="EMBL/GenBank/DDBJ databases">
        <authorList>
            <person name="Regsiter A."/>
            <person name="William W."/>
        </authorList>
    </citation>
    <scope>NUCLEOTIDE SEQUENCE</scope>
    <source>
        <strain evidence="1">Bib</strain>
    </source>
</reference>
<dbReference type="GO" id="GO:0000030">
    <property type="term" value="F:mannosyltransferase activity"/>
    <property type="evidence" value="ECO:0007669"/>
    <property type="project" value="TreeGrafter"/>
</dbReference>
<dbReference type="InterPro" id="IPR019734">
    <property type="entry name" value="TPR_rpt"/>
</dbReference>
<dbReference type="PANTHER" id="PTHR44216:SF3">
    <property type="entry name" value="PROTEIN O-MANNOSYL-TRANSFERASE TMTC2"/>
    <property type="match status" value="1"/>
</dbReference>
<accession>A0A3P3XJV2</accession>
<dbReference type="Gene3D" id="1.25.40.10">
    <property type="entry name" value="Tetratricopeptide repeat domain"/>
    <property type="match status" value="2"/>
</dbReference>
<dbReference type="Pfam" id="PF07721">
    <property type="entry name" value="TPR_4"/>
    <property type="match status" value="1"/>
</dbReference>
<sequence>MNKLYATLCERFGLNAYIAGDYAKAERWFRKLEQSEPNSIRVLRNLGVILLAQGRSEEAERYLLKEEKLYGSSFYRHSALADLAYATGKRKEAERRYRKALQEPECAEGGKAFHMRLLMEKRLAICEDEKRFAATRKAMELFKQAEDLREAGAHEDAVAMFLKSFELDETNWPALNNAASILFNKQSKPEEAKPLFEKAFELSHSIQVARNLELCQQSLNRTKKRNS</sequence>
<dbReference type="GO" id="GO:0035269">
    <property type="term" value="P:protein O-linked glycosylation via mannose"/>
    <property type="evidence" value="ECO:0007669"/>
    <property type="project" value="TreeGrafter"/>
</dbReference>
<name>A0A3P3XJV2_9SPIR</name>